<name>A0ABD2IL07_HETSC</name>
<keyword evidence="2" id="KW-1185">Reference proteome</keyword>
<sequence>MFSPFLRRIFFAFLIASFYFCGRTFHAYLSLSASNNPQTTAVKLREFVDGADFMERIQQIIREEVKALQVKAKRVDKREIEEEKASPAFSFRLHMNFTKLFGF</sequence>
<reference evidence="1 2" key="1">
    <citation type="submission" date="2024-10" db="EMBL/GenBank/DDBJ databases">
        <authorList>
            <person name="Kim D."/>
        </authorList>
    </citation>
    <scope>NUCLEOTIDE SEQUENCE [LARGE SCALE GENOMIC DNA]</scope>
    <source>
        <strain evidence="1">Taebaek</strain>
    </source>
</reference>
<accession>A0ABD2IL07</accession>
<dbReference type="Proteomes" id="UP001620645">
    <property type="component" value="Unassembled WGS sequence"/>
</dbReference>
<evidence type="ECO:0000313" key="2">
    <source>
        <dbReference type="Proteomes" id="UP001620645"/>
    </source>
</evidence>
<organism evidence="1 2">
    <name type="scientific">Heterodera schachtii</name>
    <name type="common">Sugarbeet cyst nematode worm</name>
    <name type="synonym">Tylenchus schachtii</name>
    <dbReference type="NCBI Taxonomy" id="97005"/>
    <lineage>
        <taxon>Eukaryota</taxon>
        <taxon>Metazoa</taxon>
        <taxon>Ecdysozoa</taxon>
        <taxon>Nematoda</taxon>
        <taxon>Chromadorea</taxon>
        <taxon>Rhabditida</taxon>
        <taxon>Tylenchina</taxon>
        <taxon>Tylenchomorpha</taxon>
        <taxon>Tylenchoidea</taxon>
        <taxon>Heteroderidae</taxon>
        <taxon>Heteroderinae</taxon>
        <taxon>Heterodera</taxon>
    </lineage>
</organism>
<comment type="caution">
    <text evidence="1">The sequence shown here is derived from an EMBL/GenBank/DDBJ whole genome shotgun (WGS) entry which is preliminary data.</text>
</comment>
<dbReference type="AlphaFoldDB" id="A0ABD2IL07"/>
<protein>
    <submittedName>
        <fullName evidence="1">Uncharacterized protein</fullName>
    </submittedName>
</protein>
<dbReference type="EMBL" id="JBICCN010000315">
    <property type="protein sequence ID" value="KAL3078161.1"/>
    <property type="molecule type" value="Genomic_DNA"/>
</dbReference>
<proteinExistence type="predicted"/>
<evidence type="ECO:0000313" key="1">
    <source>
        <dbReference type="EMBL" id="KAL3078161.1"/>
    </source>
</evidence>
<gene>
    <name evidence="1" type="ORF">niasHS_012048</name>
</gene>